<gene>
    <name evidence="1" type="ORF">BRCON_0660</name>
</gene>
<dbReference type="AlphaFoldDB" id="A0A2Z4Y2J5"/>
<evidence type="ECO:0000313" key="1">
    <source>
        <dbReference type="EMBL" id="AXA35437.1"/>
    </source>
</evidence>
<dbReference type="Proteomes" id="UP000262583">
    <property type="component" value="Chromosome"/>
</dbReference>
<name>A0A2Z4Y2J5_SUMC1</name>
<protein>
    <submittedName>
        <fullName evidence="1">Uncharacterized protein</fullName>
    </submittedName>
</protein>
<sequence length="66" mass="7529">MDLIGAKVPLQDFNVRSIRLDCEYPRLREISGDNKGKDTDMCAGIYNEPWCALEKGSYVGLHHIFK</sequence>
<organism evidence="1 2">
    <name type="scientific">Sumerlaea chitinivorans</name>
    <dbReference type="NCBI Taxonomy" id="2250252"/>
    <lineage>
        <taxon>Bacteria</taxon>
        <taxon>Candidatus Sumerlaeota</taxon>
        <taxon>Candidatus Sumerlaeia</taxon>
        <taxon>Candidatus Sumerlaeales</taxon>
        <taxon>Candidatus Sumerlaeaceae</taxon>
        <taxon>Candidatus Sumerlaea</taxon>
    </lineage>
</organism>
<dbReference type="EMBL" id="CP030759">
    <property type="protein sequence ID" value="AXA35437.1"/>
    <property type="molecule type" value="Genomic_DNA"/>
</dbReference>
<reference evidence="1 2" key="1">
    <citation type="submission" date="2018-05" db="EMBL/GenBank/DDBJ databases">
        <title>A metagenomic window into the 2 km-deep terrestrial subsurface aquifer revealed taxonomically and functionally diverse microbial community comprising novel uncultured bacterial lineages.</title>
        <authorList>
            <person name="Kadnikov V.V."/>
            <person name="Mardanov A.V."/>
            <person name="Beletsky A.V."/>
            <person name="Banks D."/>
            <person name="Pimenov N.V."/>
            <person name="Frank Y.A."/>
            <person name="Karnachuk O.V."/>
            <person name="Ravin N.V."/>
        </authorList>
    </citation>
    <scope>NUCLEOTIDE SEQUENCE [LARGE SCALE GENOMIC DNA]</scope>
    <source>
        <strain evidence="1">BY</strain>
    </source>
</reference>
<evidence type="ECO:0000313" key="2">
    <source>
        <dbReference type="Proteomes" id="UP000262583"/>
    </source>
</evidence>
<dbReference type="KEGG" id="schv:BRCON_0660"/>
<accession>A0A2Z4Y2J5</accession>
<proteinExistence type="predicted"/>